<evidence type="ECO:0000313" key="3">
    <source>
        <dbReference type="Proteomes" id="UP000249590"/>
    </source>
</evidence>
<evidence type="ECO:0000256" key="1">
    <source>
        <dbReference type="SAM" id="MobiDB-lite"/>
    </source>
</evidence>
<dbReference type="AlphaFoldDB" id="A0A8B2NEU1"/>
<reference evidence="2 3" key="1">
    <citation type="submission" date="2018-05" db="EMBL/GenBank/DDBJ databases">
        <title>Acuticoccus sediminis sp. nov., isolated from deep-sea sediment of Indian Ocean.</title>
        <authorList>
            <person name="Liu X."/>
            <person name="Lai Q."/>
            <person name="Du Y."/>
            <person name="Sun F."/>
            <person name="Zhang X."/>
            <person name="Wang S."/>
            <person name="Shao Z."/>
        </authorList>
    </citation>
    <scope>NUCLEOTIDE SEQUENCE [LARGE SCALE GENOMIC DNA]</scope>
    <source>
        <strain evidence="2 3">PTG4-2</strain>
    </source>
</reference>
<evidence type="ECO:0000313" key="2">
    <source>
        <dbReference type="EMBL" id="RAH95933.1"/>
    </source>
</evidence>
<accession>A0A8B2NEU1</accession>
<keyword evidence="3" id="KW-1185">Reference proteome</keyword>
<gene>
    <name evidence="2" type="ORF">DLJ53_33585</name>
</gene>
<dbReference type="Proteomes" id="UP000249590">
    <property type="component" value="Unassembled WGS sequence"/>
</dbReference>
<dbReference type="EMBL" id="QHHQ01000018">
    <property type="protein sequence ID" value="RAH95933.1"/>
    <property type="molecule type" value="Genomic_DNA"/>
</dbReference>
<protein>
    <submittedName>
        <fullName evidence="2">Uncharacterized protein</fullName>
    </submittedName>
</protein>
<comment type="caution">
    <text evidence="2">The sequence shown here is derived from an EMBL/GenBank/DDBJ whole genome shotgun (WGS) entry which is preliminary data.</text>
</comment>
<dbReference type="OrthoDB" id="7860488at2"/>
<proteinExistence type="predicted"/>
<name>A0A8B2NEU1_9HYPH</name>
<feature type="region of interest" description="Disordered" evidence="1">
    <location>
        <begin position="73"/>
        <end position="92"/>
    </location>
</feature>
<organism evidence="2 3">
    <name type="scientific">Acuticoccus sediminis</name>
    <dbReference type="NCBI Taxonomy" id="2184697"/>
    <lineage>
        <taxon>Bacteria</taxon>
        <taxon>Pseudomonadati</taxon>
        <taxon>Pseudomonadota</taxon>
        <taxon>Alphaproteobacteria</taxon>
        <taxon>Hyphomicrobiales</taxon>
        <taxon>Amorphaceae</taxon>
        <taxon>Acuticoccus</taxon>
    </lineage>
</organism>
<sequence>MCHLKTHHAEAPSHIYAVGQSVRFRNRMDRPPHSPEDFRITRTLPPVGGLFQYSIRSEAEPYERVATEDRLELLPPSGGVRGSLSDRVFGGG</sequence>